<feature type="compositionally biased region" description="Gly residues" evidence="1">
    <location>
        <begin position="429"/>
        <end position="445"/>
    </location>
</feature>
<feature type="compositionally biased region" description="Basic and acidic residues" evidence="1">
    <location>
        <begin position="512"/>
        <end position="533"/>
    </location>
</feature>
<evidence type="ECO:0008006" key="6">
    <source>
        <dbReference type="Google" id="ProtNLM"/>
    </source>
</evidence>
<evidence type="ECO:0000256" key="1">
    <source>
        <dbReference type="SAM" id="MobiDB-lite"/>
    </source>
</evidence>
<protein>
    <recommendedName>
        <fullName evidence="6">NodB homology domain-containing protein</fullName>
    </recommendedName>
</protein>
<dbReference type="STRING" id="331657.A0A4U0XSX2"/>
<dbReference type="InterPro" id="IPR037950">
    <property type="entry name" value="PgdA-like"/>
</dbReference>
<dbReference type="InterPro" id="IPR001202">
    <property type="entry name" value="WW_dom"/>
</dbReference>
<dbReference type="PANTHER" id="PTHR47561:SF1">
    <property type="entry name" value="POLYSACCHARIDE DEACETYLASE FAMILY PROTEIN (AFU_ORTHOLOGUE AFUA_6G05030)"/>
    <property type="match status" value="1"/>
</dbReference>
<feature type="region of interest" description="Disordered" evidence="1">
    <location>
        <begin position="423"/>
        <end position="465"/>
    </location>
</feature>
<keyword evidence="5" id="KW-1185">Reference proteome</keyword>
<dbReference type="Gene3D" id="3.20.20.370">
    <property type="entry name" value="Glycoside hydrolase/deacetylase"/>
    <property type="match status" value="1"/>
</dbReference>
<dbReference type="InterPro" id="IPR036020">
    <property type="entry name" value="WW_dom_sf"/>
</dbReference>
<dbReference type="Gene3D" id="2.20.70.10">
    <property type="match status" value="1"/>
</dbReference>
<dbReference type="GO" id="GO:0016810">
    <property type="term" value="F:hydrolase activity, acting on carbon-nitrogen (but not peptide) bonds"/>
    <property type="evidence" value="ECO:0007669"/>
    <property type="project" value="InterPro"/>
</dbReference>
<dbReference type="AlphaFoldDB" id="A0A4U0XSX2"/>
<dbReference type="InterPro" id="IPR002509">
    <property type="entry name" value="NODB_dom"/>
</dbReference>
<evidence type="ECO:0000259" key="2">
    <source>
        <dbReference type="PROSITE" id="PS50020"/>
    </source>
</evidence>
<comment type="caution">
    <text evidence="4">The sequence shown here is derived from an EMBL/GenBank/DDBJ whole genome shotgun (WGS) entry which is preliminary data.</text>
</comment>
<dbReference type="Proteomes" id="UP000308768">
    <property type="component" value="Unassembled WGS sequence"/>
</dbReference>
<dbReference type="EMBL" id="NAJN01000089">
    <property type="protein sequence ID" value="TKA79661.1"/>
    <property type="molecule type" value="Genomic_DNA"/>
</dbReference>
<dbReference type="PROSITE" id="PS51677">
    <property type="entry name" value="NODB"/>
    <property type="match status" value="1"/>
</dbReference>
<name>A0A4U0XSX2_9PEZI</name>
<gene>
    <name evidence="4" type="ORF">B0A49_01411</name>
</gene>
<dbReference type="PROSITE" id="PS50020">
    <property type="entry name" value="WW_DOMAIN_2"/>
    <property type="match status" value="1"/>
</dbReference>
<dbReference type="GO" id="GO:0005975">
    <property type="term" value="P:carbohydrate metabolic process"/>
    <property type="evidence" value="ECO:0007669"/>
    <property type="project" value="InterPro"/>
</dbReference>
<dbReference type="CDD" id="cd10938">
    <property type="entry name" value="CE4_HpPgdA_like"/>
    <property type="match status" value="1"/>
</dbReference>
<reference evidence="4 5" key="1">
    <citation type="submission" date="2017-03" db="EMBL/GenBank/DDBJ databases">
        <title>Genomes of endolithic fungi from Antarctica.</title>
        <authorList>
            <person name="Coleine C."/>
            <person name="Masonjones S."/>
            <person name="Stajich J.E."/>
        </authorList>
    </citation>
    <scope>NUCLEOTIDE SEQUENCE [LARGE SCALE GENOMIC DNA]</scope>
    <source>
        <strain evidence="4 5">CCFEE 5187</strain>
    </source>
</reference>
<accession>A0A4U0XSX2</accession>
<dbReference type="Pfam" id="PF00397">
    <property type="entry name" value="WW"/>
    <property type="match status" value="1"/>
</dbReference>
<feature type="domain" description="WW" evidence="2">
    <location>
        <begin position="458"/>
        <end position="492"/>
    </location>
</feature>
<dbReference type="InterPro" id="IPR011330">
    <property type="entry name" value="Glyco_hydro/deAcase_b/a-brl"/>
</dbReference>
<dbReference type="SUPFAM" id="SSF88713">
    <property type="entry name" value="Glycoside hydrolase/deacetylase"/>
    <property type="match status" value="1"/>
</dbReference>
<proteinExistence type="predicted"/>
<dbReference type="SUPFAM" id="SSF51045">
    <property type="entry name" value="WW domain"/>
    <property type="match status" value="1"/>
</dbReference>
<dbReference type="PANTHER" id="PTHR47561">
    <property type="entry name" value="POLYSACCHARIDE DEACETYLASE FAMILY PROTEIN (AFU_ORTHOLOGUE AFUA_6G05030)"/>
    <property type="match status" value="1"/>
</dbReference>
<evidence type="ECO:0000259" key="3">
    <source>
        <dbReference type="PROSITE" id="PS51677"/>
    </source>
</evidence>
<evidence type="ECO:0000313" key="5">
    <source>
        <dbReference type="Proteomes" id="UP000308768"/>
    </source>
</evidence>
<organism evidence="4 5">
    <name type="scientific">Cryomyces minteri</name>
    <dbReference type="NCBI Taxonomy" id="331657"/>
    <lineage>
        <taxon>Eukaryota</taxon>
        <taxon>Fungi</taxon>
        <taxon>Dikarya</taxon>
        <taxon>Ascomycota</taxon>
        <taxon>Pezizomycotina</taxon>
        <taxon>Dothideomycetes</taxon>
        <taxon>Dothideomycetes incertae sedis</taxon>
        <taxon>Cryomyces</taxon>
    </lineage>
</organism>
<dbReference type="CDD" id="cd00201">
    <property type="entry name" value="WW"/>
    <property type="match status" value="1"/>
</dbReference>
<evidence type="ECO:0000313" key="4">
    <source>
        <dbReference type="EMBL" id="TKA79661.1"/>
    </source>
</evidence>
<feature type="domain" description="NodB homology" evidence="3">
    <location>
        <begin position="728"/>
        <end position="976"/>
    </location>
</feature>
<dbReference type="OrthoDB" id="3162524at2759"/>
<sequence>MSITHGRAKYFTVVISIKSDPQTGNSSLPAMFLGHGFTTLLQVLPLFVSAVPASPGPVLEKKIRQVDSSAPIAQMTPIYCETISPLSADCDFDWSLDQAIGTMDITDPVNRENLYQSTYRAVLVDDLPIVTDATAGERGLGRPRGGKRDLGLFNEVASWFQNATSTITVSANSVYWSMIHLLVYGYNDDGPTPPDGLRWCKTNTSPWTWCDSKSGDMYPDTVTHQEYLPVYGTDVSGLVCFTASSASCPTNDFAAMFSIDGSAVLHHAFNGNIYSFNEARFPTSQSDLVTSRLFSGVSPFITGGSGGRLLHGYKDTLAKYGVSRLRLSHAGAMPNTSMPVALVPAYNPLGGPSILTAADTSSNVYCLITCQYENMYSKIFIGTAYFTGIIALTDPALEPTVTGGKVTGCSAVPYTDGNIIGELTHSGNQGSGGNGGYGQQQGYGQAGYQQSYSNNGPPQVPPPWVARWDARDQRWVFINERTGERTFEHPGRSYQGNDYYESGRPQEGGYYGERRGEERRYEERREDERERRHGGGHGMAYAGMGAAAGLAGGALLMHESGRIEGDYDREKYRLENRVDNGIEDVEEFPENAARWTGRKVADTHVPFDNVQDVEDIPQDIEQDYDRVKYGVENRFDNVVQDVEDVPGDIAGWAGRRVGDVERFDDNIDNAYDEGRYEGSAASLISIPNPGVFLILTSHGEEAKGAQCCISVDIDAVAGWLGSYGGEDSTSDISRGLFAGTVGVRRLLKLFEKYNIKTTWFIPGHSLETFPEECRMIVDQGHEIGLHGYSHENPTAMNIEQQTAIMDKCYKLIKEFTGKPPRGMVAPWWESSKEGAELMLKYGLEYDHSFSHEDCQCYWLRIGDTWTPIEYDKHPDHWMKPLVGGDKTGLCEIPANWYLDDLPPMMFIKKAPNSHGWVNPKDVEELWLDHFNYFYREYDDFVFPVTIHPDVSGHPQALLMLERVIEYLNTKEGVEWVTMEQICDDWKSKNKPPEGALLPAEHGAILKDRDLKLKKVGE</sequence>
<feature type="region of interest" description="Disordered" evidence="1">
    <location>
        <begin position="487"/>
        <end position="537"/>
    </location>
</feature>
<dbReference type="Pfam" id="PF01522">
    <property type="entry name" value="Polysacc_deac_1"/>
    <property type="match status" value="1"/>
</dbReference>